<name>A0AAE1DSW5_9GAST</name>
<keyword evidence="3" id="KW-1185">Reference proteome</keyword>
<evidence type="ECO:0000256" key="1">
    <source>
        <dbReference type="SAM" id="MobiDB-lite"/>
    </source>
</evidence>
<evidence type="ECO:0000313" key="3">
    <source>
        <dbReference type="Proteomes" id="UP001283361"/>
    </source>
</evidence>
<gene>
    <name evidence="2" type="ORF">RRG08_043616</name>
</gene>
<feature type="region of interest" description="Disordered" evidence="1">
    <location>
        <begin position="181"/>
        <end position="201"/>
    </location>
</feature>
<dbReference type="AlphaFoldDB" id="A0AAE1DSW5"/>
<feature type="compositionally biased region" description="Polar residues" evidence="1">
    <location>
        <begin position="191"/>
        <end position="201"/>
    </location>
</feature>
<evidence type="ECO:0000313" key="2">
    <source>
        <dbReference type="EMBL" id="KAK3781709.1"/>
    </source>
</evidence>
<organism evidence="2 3">
    <name type="scientific">Elysia crispata</name>
    <name type="common">lettuce slug</name>
    <dbReference type="NCBI Taxonomy" id="231223"/>
    <lineage>
        <taxon>Eukaryota</taxon>
        <taxon>Metazoa</taxon>
        <taxon>Spiralia</taxon>
        <taxon>Lophotrochozoa</taxon>
        <taxon>Mollusca</taxon>
        <taxon>Gastropoda</taxon>
        <taxon>Heterobranchia</taxon>
        <taxon>Euthyneura</taxon>
        <taxon>Panpulmonata</taxon>
        <taxon>Sacoglossa</taxon>
        <taxon>Placobranchoidea</taxon>
        <taxon>Plakobranchidae</taxon>
        <taxon>Elysia</taxon>
    </lineage>
</organism>
<proteinExistence type="predicted"/>
<sequence length="201" mass="22670">MWLVAGQGIQLFSNRPSAPPSMPPEVMRLQEPEGSALRSLATSIHRKLPREAASDRHCGVSRRISVSAEDVGFMRACWDNEDREDKKRDPRVGYITMDIAIHRPLYKSPAMHERLKSFSTGLRAVTRCPLAAARLKVSFSEKESNISVRFVTDGNGVNNGREESNGRRSDLCDLTMTRLFHSHPVPRHSQSDTGRSQMRDR</sequence>
<accession>A0AAE1DSW5</accession>
<dbReference type="EMBL" id="JAWDGP010002612">
    <property type="protein sequence ID" value="KAK3781709.1"/>
    <property type="molecule type" value="Genomic_DNA"/>
</dbReference>
<comment type="caution">
    <text evidence="2">The sequence shown here is derived from an EMBL/GenBank/DDBJ whole genome shotgun (WGS) entry which is preliminary data.</text>
</comment>
<reference evidence="2" key="1">
    <citation type="journal article" date="2023" name="G3 (Bethesda)">
        <title>A reference genome for the long-term kleptoplast-retaining sea slug Elysia crispata morphotype clarki.</title>
        <authorList>
            <person name="Eastman K.E."/>
            <person name="Pendleton A.L."/>
            <person name="Shaikh M.A."/>
            <person name="Suttiyut T."/>
            <person name="Ogas R."/>
            <person name="Tomko P."/>
            <person name="Gavelis G."/>
            <person name="Widhalm J.R."/>
            <person name="Wisecaver J.H."/>
        </authorList>
    </citation>
    <scope>NUCLEOTIDE SEQUENCE</scope>
    <source>
        <strain evidence="2">ECLA1</strain>
    </source>
</reference>
<protein>
    <submittedName>
        <fullName evidence="2">Uncharacterized protein</fullName>
    </submittedName>
</protein>
<dbReference type="Proteomes" id="UP001283361">
    <property type="component" value="Unassembled WGS sequence"/>
</dbReference>